<evidence type="ECO:0000313" key="5">
    <source>
        <dbReference type="EMBL" id="RIQ31043.1"/>
    </source>
</evidence>
<dbReference type="PANTHER" id="PTHR44846:SF1">
    <property type="entry name" value="MANNOSYL-D-GLYCERATE TRANSPORT_METABOLISM SYSTEM REPRESSOR MNGR-RELATED"/>
    <property type="match status" value="1"/>
</dbReference>
<dbReference type="SMART" id="SM00866">
    <property type="entry name" value="UTRA"/>
    <property type="match status" value="1"/>
</dbReference>
<dbReference type="CDD" id="cd07377">
    <property type="entry name" value="WHTH_GntR"/>
    <property type="match status" value="1"/>
</dbReference>
<keyword evidence="1" id="KW-0805">Transcription regulation</keyword>
<keyword evidence="6" id="KW-1185">Reference proteome</keyword>
<dbReference type="Gene3D" id="1.10.10.10">
    <property type="entry name" value="Winged helix-like DNA-binding domain superfamily/Winged helix DNA-binding domain"/>
    <property type="match status" value="1"/>
</dbReference>
<dbReference type="GO" id="GO:0003677">
    <property type="term" value="F:DNA binding"/>
    <property type="evidence" value="ECO:0007669"/>
    <property type="project" value="UniProtKB-KW"/>
</dbReference>
<feature type="domain" description="HTH gntR-type" evidence="4">
    <location>
        <begin position="35"/>
        <end position="105"/>
    </location>
</feature>
<dbReference type="SMART" id="SM00345">
    <property type="entry name" value="HTH_GNTR"/>
    <property type="match status" value="1"/>
</dbReference>
<organism evidence="5 6">
    <name type="scientific">Jiangella rhizosphaerae</name>
    <dbReference type="NCBI Taxonomy" id="2293569"/>
    <lineage>
        <taxon>Bacteria</taxon>
        <taxon>Bacillati</taxon>
        <taxon>Actinomycetota</taxon>
        <taxon>Actinomycetes</taxon>
        <taxon>Jiangellales</taxon>
        <taxon>Jiangellaceae</taxon>
        <taxon>Jiangella</taxon>
    </lineage>
</organism>
<comment type="caution">
    <text evidence="5">The sequence shown here is derived from an EMBL/GenBank/DDBJ whole genome shotgun (WGS) entry which is preliminary data.</text>
</comment>
<dbReference type="GO" id="GO:0045892">
    <property type="term" value="P:negative regulation of DNA-templated transcription"/>
    <property type="evidence" value="ECO:0007669"/>
    <property type="project" value="TreeGrafter"/>
</dbReference>
<dbReference type="PROSITE" id="PS50949">
    <property type="entry name" value="HTH_GNTR"/>
    <property type="match status" value="1"/>
</dbReference>
<dbReference type="PANTHER" id="PTHR44846">
    <property type="entry name" value="MANNOSYL-D-GLYCERATE TRANSPORT/METABOLISM SYSTEM REPRESSOR MNGR-RELATED"/>
    <property type="match status" value="1"/>
</dbReference>
<dbReference type="SUPFAM" id="SSF46785">
    <property type="entry name" value="Winged helix' DNA-binding domain"/>
    <property type="match status" value="1"/>
</dbReference>
<evidence type="ECO:0000256" key="1">
    <source>
        <dbReference type="ARBA" id="ARBA00023015"/>
    </source>
</evidence>
<dbReference type="InterPro" id="IPR011663">
    <property type="entry name" value="UTRA"/>
</dbReference>
<dbReference type="PRINTS" id="PR00035">
    <property type="entry name" value="HTHGNTR"/>
</dbReference>
<accession>A0A418KU89</accession>
<evidence type="ECO:0000313" key="6">
    <source>
        <dbReference type="Proteomes" id="UP000284057"/>
    </source>
</evidence>
<dbReference type="AlphaFoldDB" id="A0A418KU89"/>
<dbReference type="OrthoDB" id="8584262at2"/>
<evidence type="ECO:0000256" key="3">
    <source>
        <dbReference type="ARBA" id="ARBA00023163"/>
    </source>
</evidence>
<evidence type="ECO:0000256" key="2">
    <source>
        <dbReference type="ARBA" id="ARBA00023125"/>
    </source>
</evidence>
<dbReference type="SUPFAM" id="SSF64288">
    <property type="entry name" value="Chorismate lyase-like"/>
    <property type="match status" value="1"/>
</dbReference>
<dbReference type="Gene3D" id="3.40.1410.10">
    <property type="entry name" value="Chorismate lyase-like"/>
    <property type="match status" value="1"/>
</dbReference>
<dbReference type="Pfam" id="PF07702">
    <property type="entry name" value="UTRA"/>
    <property type="match status" value="1"/>
</dbReference>
<name>A0A418KU89_9ACTN</name>
<evidence type="ECO:0000259" key="4">
    <source>
        <dbReference type="PROSITE" id="PS50949"/>
    </source>
</evidence>
<dbReference type="EMBL" id="QUAL01000054">
    <property type="protein sequence ID" value="RIQ31043.1"/>
    <property type="molecule type" value="Genomic_DNA"/>
</dbReference>
<protein>
    <submittedName>
        <fullName evidence="5">GntR family transcriptional regulator</fullName>
    </submittedName>
</protein>
<dbReference type="InterPro" id="IPR000524">
    <property type="entry name" value="Tscrpt_reg_HTH_GntR"/>
</dbReference>
<dbReference type="Pfam" id="PF00392">
    <property type="entry name" value="GntR"/>
    <property type="match status" value="1"/>
</dbReference>
<dbReference type="InterPro" id="IPR036388">
    <property type="entry name" value="WH-like_DNA-bd_sf"/>
</dbReference>
<dbReference type="InterPro" id="IPR036390">
    <property type="entry name" value="WH_DNA-bd_sf"/>
</dbReference>
<gene>
    <name evidence="5" type="ORF">DY240_07110</name>
</gene>
<proteinExistence type="predicted"/>
<sequence length="278" mass="30376">MTGSVRRRRLTLVLLDGLDQYGPQVWKTLPDTSTGGAGVAKYHSIRDEILDLVAELTVGDALPAERTLAPRFGVSRMTLRRAVEELVREGRLVRRQGAGTFVAGPKIAQGLAVTSFSEDMRQRGAVPSSRTLAVDDVLAGAPLGRRLEISPGESVVRVTRLRLADDAPMAVETLHVPRSIAPGLDGTMLADGSFYELLHDVYGLELSGGVQTIEATVTDEMESELLGVPLHSPAFLFERISRDTGGRVVEFVRSVYRGDRYQFRVELQPARRPARTAE</sequence>
<keyword evidence="3" id="KW-0804">Transcription</keyword>
<reference evidence="5 6" key="1">
    <citation type="submission" date="2018-09" db="EMBL/GenBank/DDBJ databases">
        <title>Isolation, diversity and antifungal activity of actinobacteria from wheat.</title>
        <authorList>
            <person name="Han C."/>
        </authorList>
    </citation>
    <scope>NUCLEOTIDE SEQUENCE [LARGE SCALE GENOMIC DNA]</scope>
    <source>
        <strain evidence="5 6">NEAU-YY265</strain>
    </source>
</reference>
<keyword evidence="2" id="KW-0238">DNA-binding</keyword>
<dbReference type="InterPro" id="IPR050679">
    <property type="entry name" value="Bact_HTH_transcr_reg"/>
</dbReference>
<dbReference type="Proteomes" id="UP000284057">
    <property type="component" value="Unassembled WGS sequence"/>
</dbReference>
<dbReference type="GO" id="GO:0003700">
    <property type="term" value="F:DNA-binding transcription factor activity"/>
    <property type="evidence" value="ECO:0007669"/>
    <property type="project" value="InterPro"/>
</dbReference>
<dbReference type="InterPro" id="IPR028978">
    <property type="entry name" value="Chorismate_lyase_/UTRA_dom_sf"/>
</dbReference>